<organism evidence="2 3">
    <name type="scientific">Yanghanlia caeni</name>
    <dbReference type="NCBI Taxonomy" id="3064283"/>
    <lineage>
        <taxon>Bacteria</taxon>
        <taxon>Pseudomonadati</taxon>
        <taxon>Pseudomonadota</taxon>
        <taxon>Betaproteobacteria</taxon>
        <taxon>Burkholderiales</taxon>
        <taxon>Alcaligenaceae</taxon>
        <taxon>Yanghanlia</taxon>
    </lineage>
</organism>
<keyword evidence="1" id="KW-0732">Signal</keyword>
<accession>A0ABU1D5D7</accession>
<dbReference type="Proteomes" id="UP001232156">
    <property type="component" value="Unassembled WGS sequence"/>
</dbReference>
<reference evidence="2 3" key="1">
    <citation type="submission" date="2023-08" db="EMBL/GenBank/DDBJ databases">
        <title>Alcaligenaceae gen. nov., a novel taxon isolated from the sludge of Yixing Pesticide Factory.</title>
        <authorList>
            <person name="Ruan L."/>
        </authorList>
    </citation>
    <scope>NUCLEOTIDE SEQUENCE [LARGE SCALE GENOMIC DNA]</scope>
    <source>
        <strain evidence="2 3">LG-2</strain>
    </source>
</reference>
<dbReference type="RefSeq" id="WP_347286814.1">
    <property type="nucleotide sequence ID" value="NZ_JAUZQE010000011.1"/>
</dbReference>
<evidence type="ECO:0000313" key="2">
    <source>
        <dbReference type="EMBL" id="MDR4125638.1"/>
    </source>
</evidence>
<sequence length="171" mass="18565">MHTPKFTGRSLIAALFLFCAPALAAPQTNWPIAPKLVELPTPYGTLAVGESEYIYEARLQLDGTHIEPPISGMLSISYAFSMPDAQAALIAISKGSETCPVSYRWVVLSPGGYKVSPEFGSCSELIKVSADSRQLTLHTPSKESPDKLDVYVYDGKTVKKKMVGRKAEAKK</sequence>
<name>A0ABU1D5D7_9BURK</name>
<proteinExistence type="predicted"/>
<feature type="chain" id="PRO_5045095460" evidence="1">
    <location>
        <begin position="25"/>
        <end position="171"/>
    </location>
</feature>
<comment type="caution">
    <text evidence="2">The sequence shown here is derived from an EMBL/GenBank/DDBJ whole genome shotgun (WGS) entry which is preliminary data.</text>
</comment>
<dbReference type="EMBL" id="JAUZQE010000011">
    <property type="protein sequence ID" value="MDR4125638.1"/>
    <property type="molecule type" value="Genomic_DNA"/>
</dbReference>
<protein>
    <submittedName>
        <fullName evidence="2">Uncharacterized protein</fullName>
    </submittedName>
</protein>
<gene>
    <name evidence="2" type="ORF">Q8947_06525</name>
</gene>
<feature type="signal peptide" evidence="1">
    <location>
        <begin position="1"/>
        <end position="24"/>
    </location>
</feature>
<keyword evidence="3" id="KW-1185">Reference proteome</keyword>
<evidence type="ECO:0000256" key="1">
    <source>
        <dbReference type="SAM" id="SignalP"/>
    </source>
</evidence>
<evidence type="ECO:0000313" key="3">
    <source>
        <dbReference type="Proteomes" id="UP001232156"/>
    </source>
</evidence>